<protein>
    <submittedName>
        <fullName evidence="2">Transmembrane transcription activator of PrtI</fullName>
    </submittedName>
</protein>
<evidence type="ECO:0000256" key="1">
    <source>
        <dbReference type="SAM" id="Phobius"/>
    </source>
</evidence>
<dbReference type="RefSeq" id="WP_015817418.1">
    <property type="nucleotide sequence ID" value="NC_012997.1"/>
</dbReference>
<dbReference type="OrthoDB" id="9152892at2"/>
<keyword evidence="1" id="KW-0472">Membrane</keyword>
<name>C5BIX7_TERTT</name>
<dbReference type="Proteomes" id="UP000009080">
    <property type="component" value="Chromosome"/>
</dbReference>
<sequence>MTENFPSLQELNAYLDGELDDLQQQKVEDCLQQSAELRAQLDALRAQDRALRLAMQPLAQLPPNPALSLGHIRRNQQQKRWQTLAMCAGFLLCFMVGGGSGWYGHQQHLLASEPPMADAMETYRLLVQGGMASPENSAAPALTQTDIDHWFSQNYSQVAVPPELARYGLSAQHVQLIPTVDGPAAFVVYRTEAGQKLMFFARPPGRGLRKFLTSGEREEQGVLARYWSDEQLNYALVCESDFSQLPLVRNLPQRL</sequence>
<dbReference type="KEGG" id="ttu:TERTU_4377"/>
<feature type="transmembrane region" description="Helical" evidence="1">
    <location>
        <begin position="83"/>
        <end position="103"/>
    </location>
</feature>
<evidence type="ECO:0000313" key="2">
    <source>
        <dbReference type="EMBL" id="ACR11306.1"/>
    </source>
</evidence>
<dbReference type="AlphaFoldDB" id="C5BIX7"/>
<accession>C5BIX7</accession>
<keyword evidence="1" id="KW-1133">Transmembrane helix</keyword>
<dbReference type="HOGENOM" id="CLU_083880_1_0_6"/>
<organism evidence="2 3">
    <name type="scientific">Teredinibacter turnerae (strain ATCC 39867 / T7901)</name>
    <dbReference type="NCBI Taxonomy" id="377629"/>
    <lineage>
        <taxon>Bacteria</taxon>
        <taxon>Pseudomonadati</taxon>
        <taxon>Pseudomonadota</taxon>
        <taxon>Gammaproteobacteria</taxon>
        <taxon>Cellvibrionales</taxon>
        <taxon>Cellvibrionaceae</taxon>
        <taxon>Teredinibacter</taxon>
    </lineage>
</organism>
<proteinExistence type="predicted"/>
<keyword evidence="1 2" id="KW-0812">Transmembrane</keyword>
<reference evidence="2 3" key="1">
    <citation type="journal article" date="2009" name="PLoS ONE">
        <title>The complete genome of Teredinibacter turnerae T7901: an intracellular endosymbiont of marine wood-boring bivalves (shipworms).</title>
        <authorList>
            <person name="Yang J.C."/>
            <person name="Madupu R."/>
            <person name="Durkin A.S."/>
            <person name="Ekborg N.A."/>
            <person name="Pedamallu C.S."/>
            <person name="Hostetler J.B."/>
            <person name="Radune D."/>
            <person name="Toms B.S."/>
            <person name="Henrissat B."/>
            <person name="Coutinho P.M."/>
            <person name="Schwarz S."/>
            <person name="Field L."/>
            <person name="Trindade-Silva A.E."/>
            <person name="Soares C.A.G."/>
            <person name="Elshahawi S."/>
            <person name="Hanora A."/>
            <person name="Schmidt E.W."/>
            <person name="Haygood M.G."/>
            <person name="Posfai J."/>
            <person name="Benner J."/>
            <person name="Madinger C."/>
            <person name="Nove J."/>
            <person name="Anton B."/>
            <person name="Chaudhary K."/>
            <person name="Foster J."/>
            <person name="Holman A."/>
            <person name="Kumar S."/>
            <person name="Lessard P.A."/>
            <person name="Luyten Y.A."/>
            <person name="Slatko B."/>
            <person name="Wood N."/>
            <person name="Wu B."/>
            <person name="Teplitski M."/>
            <person name="Mougous J.D."/>
            <person name="Ward N."/>
            <person name="Eisen J.A."/>
            <person name="Badger J.H."/>
            <person name="Distel D.L."/>
        </authorList>
    </citation>
    <scope>NUCLEOTIDE SEQUENCE [LARGE SCALE GENOMIC DNA]</scope>
    <source>
        <strain evidence="3">ATCC 39867 / T7901</strain>
    </source>
</reference>
<dbReference type="eggNOG" id="COG5662">
    <property type="taxonomic scope" value="Bacteria"/>
</dbReference>
<gene>
    <name evidence="2" type="ordered locus">TERTU_4377</name>
</gene>
<evidence type="ECO:0000313" key="3">
    <source>
        <dbReference type="Proteomes" id="UP000009080"/>
    </source>
</evidence>
<keyword evidence="3" id="KW-1185">Reference proteome</keyword>
<dbReference type="STRING" id="377629.TERTU_4377"/>
<dbReference type="EMBL" id="CP001614">
    <property type="protein sequence ID" value="ACR11306.1"/>
    <property type="molecule type" value="Genomic_DNA"/>
</dbReference>